<gene>
    <name evidence="2" type="ORF">H1V43_22410</name>
</gene>
<dbReference type="Proteomes" id="UP000586976">
    <property type="component" value="Unassembled WGS sequence"/>
</dbReference>
<evidence type="ECO:0000313" key="2">
    <source>
        <dbReference type="EMBL" id="MBA4864059.1"/>
    </source>
</evidence>
<feature type="region of interest" description="Disordered" evidence="1">
    <location>
        <begin position="57"/>
        <end position="83"/>
    </location>
</feature>
<accession>A0A7W2HHS1</accession>
<organism evidence="2 3">
    <name type="scientific">Streptomyces himalayensis subsp. aureolus</name>
    <dbReference type="NCBI Taxonomy" id="2758039"/>
    <lineage>
        <taxon>Bacteria</taxon>
        <taxon>Bacillati</taxon>
        <taxon>Actinomycetota</taxon>
        <taxon>Actinomycetes</taxon>
        <taxon>Kitasatosporales</taxon>
        <taxon>Streptomycetaceae</taxon>
        <taxon>Streptomyces</taxon>
        <taxon>Streptomyces himalayensis</taxon>
    </lineage>
</organism>
<keyword evidence="3" id="KW-1185">Reference proteome</keyword>
<proteinExistence type="predicted"/>
<reference evidence="2 3" key="1">
    <citation type="submission" date="2020-07" db="EMBL/GenBank/DDBJ databases">
        <title>Streptomyces isolated from Indian soil.</title>
        <authorList>
            <person name="Mandal S."/>
            <person name="Maiti P.K."/>
        </authorList>
    </citation>
    <scope>NUCLEOTIDE SEQUENCE [LARGE SCALE GENOMIC DNA]</scope>
    <source>
        <strain evidence="2 3">PSKA54</strain>
    </source>
</reference>
<sequence>MTIPFEHLVGTTAPATLVEPKVAERPPPHRRRTGFLTAATNGWLLPAPSKLVGYGWHTSTQGQNCRDDEPLAPSNADSARLKS</sequence>
<evidence type="ECO:0000256" key="1">
    <source>
        <dbReference type="SAM" id="MobiDB-lite"/>
    </source>
</evidence>
<comment type="caution">
    <text evidence="2">The sequence shown here is derived from an EMBL/GenBank/DDBJ whole genome shotgun (WGS) entry which is preliminary data.</text>
</comment>
<dbReference type="AlphaFoldDB" id="A0A7W2HHS1"/>
<evidence type="ECO:0000313" key="3">
    <source>
        <dbReference type="Proteomes" id="UP000586976"/>
    </source>
</evidence>
<dbReference type="EMBL" id="JACEQY010000025">
    <property type="protein sequence ID" value="MBA4864059.1"/>
    <property type="molecule type" value="Genomic_DNA"/>
</dbReference>
<name>A0A7W2HHS1_9ACTN</name>
<protein>
    <submittedName>
        <fullName evidence="2">Uncharacterized protein</fullName>
    </submittedName>
</protein>
<dbReference type="RefSeq" id="WP_181865731.1">
    <property type="nucleotide sequence ID" value="NZ_JACEQY010000025.1"/>
</dbReference>